<evidence type="ECO:0000256" key="5">
    <source>
        <dbReference type="PROSITE-ProRule" id="PRU01248"/>
    </source>
</evidence>
<dbReference type="PANTHER" id="PTHR30629">
    <property type="entry name" value="PROPHAGE INTEGRASE"/>
    <property type="match status" value="1"/>
</dbReference>
<dbReference type="Pfam" id="PF22022">
    <property type="entry name" value="Phage_int_M"/>
    <property type="match status" value="1"/>
</dbReference>
<dbReference type="InterPro" id="IPR013762">
    <property type="entry name" value="Integrase-like_cat_sf"/>
</dbReference>
<dbReference type="PANTHER" id="PTHR30629:SF6">
    <property type="entry name" value="PROPHAGE INTEGRASE INTA-RELATED"/>
    <property type="match status" value="1"/>
</dbReference>
<organism evidence="8 9">
    <name type="scientific">Vibrio paucivorans</name>
    <dbReference type="NCBI Taxonomy" id="2829489"/>
    <lineage>
        <taxon>Bacteria</taxon>
        <taxon>Pseudomonadati</taxon>
        <taxon>Pseudomonadota</taxon>
        <taxon>Gammaproteobacteria</taxon>
        <taxon>Vibrionales</taxon>
        <taxon>Vibrionaceae</taxon>
        <taxon>Vibrio</taxon>
    </lineage>
</organism>
<evidence type="ECO:0000313" key="9">
    <source>
        <dbReference type="Proteomes" id="UP001155586"/>
    </source>
</evidence>
<accession>A0A9X3CGC9</accession>
<dbReference type="InterPro" id="IPR010998">
    <property type="entry name" value="Integrase_recombinase_N"/>
</dbReference>
<comment type="similarity">
    <text evidence="1">Belongs to the 'phage' integrase family.</text>
</comment>
<evidence type="ECO:0000313" key="8">
    <source>
        <dbReference type="EMBL" id="MCW8335221.1"/>
    </source>
</evidence>
<name>A0A9X3CGC9_9VIBR</name>
<dbReference type="RefSeq" id="WP_265688434.1">
    <property type="nucleotide sequence ID" value="NZ_JAKRRX010000100.1"/>
</dbReference>
<keyword evidence="3 5" id="KW-0238">DNA-binding</keyword>
<dbReference type="Gene3D" id="3.30.160.390">
    <property type="entry name" value="Integrase, DNA-binding domain"/>
    <property type="match status" value="1"/>
</dbReference>
<dbReference type="PROSITE" id="PS51898">
    <property type="entry name" value="TYR_RECOMBINASE"/>
    <property type="match status" value="1"/>
</dbReference>
<dbReference type="PROSITE" id="PS51900">
    <property type="entry name" value="CB"/>
    <property type="match status" value="1"/>
</dbReference>
<evidence type="ECO:0000256" key="4">
    <source>
        <dbReference type="ARBA" id="ARBA00023172"/>
    </source>
</evidence>
<reference evidence="8" key="1">
    <citation type="submission" date="2022-02" db="EMBL/GenBank/DDBJ databases">
        <title>Vibrio sp. nov., a new bacterium isolated from Bohai sea, China.</title>
        <authorList>
            <person name="Yuan Y."/>
        </authorList>
    </citation>
    <scope>NUCLEOTIDE SEQUENCE</scope>
    <source>
        <strain evidence="8">DBSS07</strain>
    </source>
</reference>
<keyword evidence="9" id="KW-1185">Reference proteome</keyword>
<dbReference type="Gene3D" id="1.10.443.10">
    <property type="entry name" value="Intergrase catalytic core"/>
    <property type="match status" value="1"/>
</dbReference>
<dbReference type="InterPro" id="IPR011010">
    <property type="entry name" value="DNA_brk_join_enz"/>
</dbReference>
<protein>
    <submittedName>
        <fullName evidence="8">Integrase arm-type DNA-binding domain-containing protein</fullName>
    </submittedName>
</protein>
<keyword evidence="2" id="KW-0229">DNA integration</keyword>
<feature type="non-terminal residue" evidence="8">
    <location>
        <position position="316"/>
    </location>
</feature>
<dbReference type="InterPro" id="IPR025166">
    <property type="entry name" value="Integrase_DNA_bind_dom"/>
</dbReference>
<dbReference type="GO" id="GO:0006310">
    <property type="term" value="P:DNA recombination"/>
    <property type="evidence" value="ECO:0007669"/>
    <property type="project" value="UniProtKB-KW"/>
</dbReference>
<dbReference type="GO" id="GO:0003677">
    <property type="term" value="F:DNA binding"/>
    <property type="evidence" value="ECO:0007669"/>
    <property type="project" value="UniProtKB-UniRule"/>
</dbReference>
<feature type="domain" description="Tyr recombinase" evidence="6">
    <location>
        <begin position="209"/>
        <end position="316"/>
    </location>
</feature>
<dbReference type="InterPro" id="IPR044068">
    <property type="entry name" value="CB"/>
</dbReference>
<dbReference type="Proteomes" id="UP001155586">
    <property type="component" value="Unassembled WGS sequence"/>
</dbReference>
<dbReference type="AlphaFoldDB" id="A0A9X3CGC9"/>
<dbReference type="Pfam" id="PF00589">
    <property type="entry name" value="Phage_integrase"/>
    <property type="match status" value="1"/>
</dbReference>
<evidence type="ECO:0000259" key="6">
    <source>
        <dbReference type="PROSITE" id="PS51898"/>
    </source>
</evidence>
<evidence type="ECO:0000259" key="7">
    <source>
        <dbReference type="PROSITE" id="PS51900"/>
    </source>
</evidence>
<dbReference type="Gene3D" id="1.10.150.130">
    <property type="match status" value="1"/>
</dbReference>
<dbReference type="InterPro" id="IPR002104">
    <property type="entry name" value="Integrase_catalytic"/>
</dbReference>
<evidence type="ECO:0000256" key="1">
    <source>
        <dbReference type="ARBA" id="ARBA00008857"/>
    </source>
</evidence>
<feature type="domain" description="Core-binding (CB)" evidence="7">
    <location>
        <begin position="105"/>
        <end position="186"/>
    </location>
</feature>
<comment type="caution">
    <text evidence="8">The sequence shown here is derived from an EMBL/GenBank/DDBJ whole genome shotgun (WGS) entry which is preliminary data.</text>
</comment>
<dbReference type="EMBL" id="JAKRRX010000100">
    <property type="protein sequence ID" value="MCW8335221.1"/>
    <property type="molecule type" value="Genomic_DNA"/>
</dbReference>
<sequence>MAKQVKPLTETQLKSAKPKTKEYILSDGNGLRLRVKPNGTKTWLFNYTHPVLSKRVNLTLGTYPMTSLKTVREKTREARGLIEQGIDPKTYRDKQVLKEKMRLNMTLKNITLEWLDVKKSSVTEDHADDIYRSLELHLLPTLGEVPISELSPQLMIQALKPLERQGKLEVLRRICQRVNEIMKFARNSGYIEVNGLTDIKEAFKKPNAENMKTLPPEALPELMSALSRARIFSTTRCLILWQLHTMVRPSEAAGARWDEIDWVKKLWRIPAHRMKKKREHCIPLSTQVLALLNEMKAISGHGASEFIFASHKDESR</sequence>
<proteinExistence type="inferred from homology"/>
<evidence type="ECO:0000256" key="2">
    <source>
        <dbReference type="ARBA" id="ARBA00022908"/>
    </source>
</evidence>
<dbReference type="Pfam" id="PF13356">
    <property type="entry name" value="Arm-DNA-bind_3"/>
    <property type="match status" value="1"/>
</dbReference>
<evidence type="ECO:0000256" key="3">
    <source>
        <dbReference type="ARBA" id="ARBA00023125"/>
    </source>
</evidence>
<dbReference type="InterPro" id="IPR038488">
    <property type="entry name" value="Integrase_DNA-bd_sf"/>
</dbReference>
<dbReference type="InterPro" id="IPR053876">
    <property type="entry name" value="Phage_int_M"/>
</dbReference>
<gene>
    <name evidence="8" type="ORF">MD483_15475</name>
</gene>
<dbReference type="SUPFAM" id="SSF56349">
    <property type="entry name" value="DNA breaking-rejoining enzymes"/>
    <property type="match status" value="1"/>
</dbReference>
<dbReference type="InterPro" id="IPR050808">
    <property type="entry name" value="Phage_Integrase"/>
</dbReference>
<keyword evidence="4" id="KW-0233">DNA recombination</keyword>
<dbReference type="GO" id="GO:0015074">
    <property type="term" value="P:DNA integration"/>
    <property type="evidence" value="ECO:0007669"/>
    <property type="project" value="UniProtKB-KW"/>
</dbReference>